<evidence type="ECO:0000259" key="9">
    <source>
        <dbReference type="Pfam" id="PF07779"/>
    </source>
</evidence>
<evidence type="ECO:0000256" key="6">
    <source>
        <dbReference type="ARBA" id="ARBA00023136"/>
    </source>
</evidence>
<feature type="transmembrane region" description="Helical" evidence="8">
    <location>
        <begin position="422"/>
        <end position="439"/>
    </location>
</feature>
<feature type="domain" description="Cas1p 10 TM acyl transferase" evidence="9">
    <location>
        <begin position="342"/>
        <end position="839"/>
    </location>
</feature>
<feature type="transmembrane region" description="Helical" evidence="8">
    <location>
        <begin position="817"/>
        <end position="837"/>
    </location>
</feature>
<dbReference type="GO" id="GO:0005794">
    <property type="term" value="C:Golgi apparatus"/>
    <property type="evidence" value="ECO:0007669"/>
    <property type="project" value="UniProtKB-ARBA"/>
</dbReference>
<protein>
    <submittedName>
        <fullName evidence="10">Cas1p-domain-containing protein</fullName>
    </submittedName>
</protein>
<dbReference type="Proteomes" id="UP000800094">
    <property type="component" value="Unassembled WGS sequence"/>
</dbReference>
<comment type="similarity">
    <text evidence="2">Belongs to the PC-esterase family. CASD1 subfamily.</text>
</comment>
<proteinExistence type="inferred from homology"/>
<evidence type="ECO:0000256" key="8">
    <source>
        <dbReference type="SAM" id="Phobius"/>
    </source>
</evidence>
<feature type="transmembrane region" description="Helical" evidence="8">
    <location>
        <begin position="15"/>
        <end position="33"/>
    </location>
</feature>
<dbReference type="GO" id="GO:0016740">
    <property type="term" value="F:transferase activity"/>
    <property type="evidence" value="ECO:0007669"/>
    <property type="project" value="UniProtKB-KW"/>
</dbReference>
<evidence type="ECO:0000256" key="7">
    <source>
        <dbReference type="ARBA" id="ARBA00023180"/>
    </source>
</evidence>
<reference evidence="10" key="1">
    <citation type="journal article" date="2020" name="Stud. Mycol.">
        <title>101 Dothideomycetes genomes: a test case for predicting lifestyles and emergence of pathogens.</title>
        <authorList>
            <person name="Haridas S."/>
            <person name="Albert R."/>
            <person name="Binder M."/>
            <person name="Bloem J."/>
            <person name="Labutti K."/>
            <person name="Salamov A."/>
            <person name="Andreopoulos B."/>
            <person name="Baker S."/>
            <person name="Barry K."/>
            <person name="Bills G."/>
            <person name="Bluhm B."/>
            <person name="Cannon C."/>
            <person name="Castanera R."/>
            <person name="Culley D."/>
            <person name="Daum C."/>
            <person name="Ezra D."/>
            <person name="Gonzalez J."/>
            <person name="Henrissat B."/>
            <person name="Kuo A."/>
            <person name="Liang C."/>
            <person name="Lipzen A."/>
            <person name="Lutzoni F."/>
            <person name="Magnuson J."/>
            <person name="Mondo S."/>
            <person name="Nolan M."/>
            <person name="Ohm R."/>
            <person name="Pangilinan J."/>
            <person name="Park H.-J."/>
            <person name="Ramirez L."/>
            <person name="Alfaro M."/>
            <person name="Sun H."/>
            <person name="Tritt A."/>
            <person name="Yoshinaga Y."/>
            <person name="Zwiers L.-H."/>
            <person name="Turgeon B."/>
            <person name="Goodwin S."/>
            <person name="Spatafora J."/>
            <person name="Crous P."/>
            <person name="Grigoriev I."/>
        </authorList>
    </citation>
    <scope>NUCLEOTIDE SEQUENCE</scope>
    <source>
        <strain evidence="10">CBS 122368</strain>
    </source>
</reference>
<keyword evidence="5 8" id="KW-1133">Transmembrane helix</keyword>
<feature type="transmembrane region" description="Helical" evidence="8">
    <location>
        <begin position="761"/>
        <end position="779"/>
    </location>
</feature>
<dbReference type="AlphaFoldDB" id="A0A6A6HTT8"/>
<keyword evidence="6 8" id="KW-0472">Membrane</keyword>
<feature type="transmembrane region" description="Helical" evidence="8">
    <location>
        <begin position="623"/>
        <end position="645"/>
    </location>
</feature>
<sequence length="914" mass="102887">MPRIRLLGPSSVPTAFNRATVVLALAVVLFNVYRRFVLDAADPFKCGALPNTGQWLDSPDRKPDHKPFLNWQPPGCLLYEYKAPEIASCNEDGKILFVGDTLTRQLFWATARKIEAPGSKWVFKERNKPDTHSDLWYAVDGAKLKFIWDPWLNSSALHEELKAFRERQEPGFKEKDDPAKKELYNSRRSVVMLVGGGLWHARHYQEDFLRYFKQSVDSVISAAYGEGHVGPLEEAIASGREGVGDQIVFAPVIEPLYERLSPSREATIVPSKINAMNHYLQEKTVSSGVSVLWSYANMTRGRPETYGESGLHVIDTVASKMADVLLNLRCNAKAAQRQGYPYNRTCCSGYVATKWIQVAGLLCAVALFPFVLSQSGRSMSASPVHEQFEMSSMHQITNGHNVARPKDSGLARSTTSTPMSNVPFALFTLILSACCCFLADRTQVFNKFPKQFSNLDFRLILGLVLIACLFNIKAIPAPQERRRPSTPGASAAHSFLPRLQADEFKGWMQVYVLVYAYTGSSNVLDFYEVLRVFLAFYLFLSGYGHTIYFLQNKDYSLRRVATVLVRLNLLAVSLSFMMDRPYTSYHFAPLVSFWFMVVYLTLRARQHTNDSIPHIIGKIVTSALVVTLFIHIRGILELCFSVLHYTCRADLNATEWRFHLGMDKYIVYIGMIVAVLHVRIASILSAPAARLEEVPRIIQEYFNVLRRISVYAALVIVPLFWILTRRSHDKPDYNWWMPYIAWLPVVSFVVLRNATRFFRSYYCASFAWLGRISLELYLLSNHIWLAGDGRGLLRVGFRGDGGLFSDRWRDLVALTPIFVWAAWNVHAATMTVTAWIISSGDGVKGRAAAKSSHSRAGSELAFPNYDNALPGPASQGDIDHGLVNGRQGSGLSKDAKKKLLIIVGVVWLANMLYA</sequence>
<gene>
    <name evidence="10" type="ORF">BU26DRAFT_525398</name>
</gene>
<evidence type="ECO:0000256" key="2">
    <source>
        <dbReference type="ARBA" id="ARBA00010666"/>
    </source>
</evidence>
<name>A0A6A6HTT8_9PLEO</name>
<comment type="subcellular location">
    <subcellularLocation>
        <location evidence="1">Membrane</location>
        <topology evidence="1">Multi-pass membrane protein</topology>
    </subcellularLocation>
</comment>
<evidence type="ECO:0000256" key="4">
    <source>
        <dbReference type="ARBA" id="ARBA00022692"/>
    </source>
</evidence>
<feature type="transmembrane region" description="Helical" evidence="8">
    <location>
        <begin position="704"/>
        <end position="723"/>
    </location>
</feature>
<feature type="transmembrane region" description="Helical" evidence="8">
    <location>
        <begin position="529"/>
        <end position="548"/>
    </location>
</feature>
<accession>A0A6A6HTT8</accession>
<feature type="transmembrane region" description="Helical" evidence="8">
    <location>
        <begin position="584"/>
        <end position="602"/>
    </location>
</feature>
<dbReference type="GO" id="GO:0005975">
    <property type="term" value="P:carbohydrate metabolic process"/>
    <property type="evidence" value="ECO:0007669"/>
    <property type="project" value="UniProtKB-ARBA"/>
</dbReference>
<feature type="transmembrane region" description="Helical" evidence="8">
    <location>
        <begin position="355"/>
        <end position="372"/>
    </location>
</feature>
<dbReference type="Pfam" id="PF07779">
    <property type="entry name" value="Cas1_AcylT"/>
    <property type="match status" value="1"/>
</dbReference>
<feature type="transmembrane region" description="Helical" evidence="8">
    <location>
        <begin position="665"/>
        <end position="684"/>
    </location>
</feature>
<evidence type="ECO:0000256" key="1">
    <source>
        <dbReference type="ARBA" id="ARBA00004141"/>
    </source>
</evidence>
<dbReference type="RefSeq" id="XP_033676206.1">
    <property type="nucleotide sequence ID" value="XM_033830497.1"/>
</dbReference>
<keyword evidence="11" id="KW-1185">Reference proteome</keyword>
<feature type="transmembrane region" description="Helical" evidence="8">
    <location>
        <begin position="735"/>
        <end position="754"/>
    </location>
</feature>
<dbReference type="GO" id="GO:0016020">
    <property type="term" value="C:membrane"/>
    <property type="evidence" value="ECO:0007669"/>
    <property type="project" value="UniProtKB-SubCell"/>
</dbReference>
<dbReference type="EMBL" id="ML987213">
    <property type="protein sequence ID" value="KAF2241202.1"/>
    <property type="molecule type" value="Genomic_DNA"/>
</dbReference>
<keyword evidence="4 8" id="KW-0812">Transmembrane</keyword>
<evidence type="ECO:0000256" key="3">
    <source>
        <dbReference type="ARBA" id="ARBA00022679"/>
    </source>
</evidence>
<keyword evidence="3" id="KW-0808">Transferase</keyword>
<evidence type="ECO:0000313" key="11">
    <source>
        <dbReference type="Proteomes" id="UP000800094"/>
    </source>
</evidence>
<evidence type="ECO:0000256" key="5">
    <source>
        <dbReference type="ARBA" id="ARBA00022989"/>
    </source>
</evidence>
<organism evidence="10 11">
    <name type="scientific">Trematosphaeria pertusa</name>
    <dbReference type="NCBI Taxonomy" id="390896"/>
    <lineage>
        <taxon>Eukaryota</taxon>
        <taxon>Fungi</taxon>
        <taxon>Dikarya</taxon>
        <taxon>Ascomycota</taxon>
        <taxon>Pezizomycotina</taxon>
        <taxon>Dothideomycetes</taxon>
        <taxon>Pleosporomycetidae</taxon>
        <taxon>Pleosporales</taxon>
        <taxon>Massarineae</taxon>
        <taxon>Trematosphaeriaceae</taxon>
        <taxon>Trematosphaeria</taxon>
    </lineage>
</organism>
<dbReference type="InterPro" id="IPR012419">
    <property type="entry name" value="Cas1_AcylTrans_dom"/>
</dbReference>
<dbReference type="PANTHER" id="PTHR13533">
    <property type="entry name" value="N-ACETYLNEURAMINATE 9-O-ACETYLTRANSFERASE"/>
    <property type="match status" value="1"/>
</dbReference>
<dbReference type="GeneID" id="54583827"/>
<feature type="transmembrane region" description="Helical" evidence="8">
    <location>
        <begin position="560"/>
        <end position="578"/>
    </location>
</feature>
<dbReference type="PANTHER" id="PTHR13533:SF1">
    <property type="entry name" value="N-ACETYLNEURAMINATE 9-O-ACETYLTRANSFERASE"/>
    <property type="match status" value="1"/>
</dbReference>
<dbReference type="OrthoDB" id="1932925at2759"/>
<evidence type="ECO:0000313" key="10">
    <source>
        <dbReference type="EMBL" id="KAF2241202.1"/>
    </source>
</evidence>
<feature type="transmembrane region" description="Helical" evidence="8">
    <location>
        <begin position="459"/>
        <end position="477"/>
    </location>
</feature>
<keyword evidence="7" id="KW-0325">Glycoprotein</keyword>